<protein>
    <recommendedName>
        <fullName evidence="3">N-acetyl-D-glucosamine kinase</fullName>
        <ecNumber evidence="2">2.7.1.59</ecNumber>
    </recommendedName>
    <alternativeName>
        <fullName evidence="4">GlcNAc kinase</fullName>
    </alternativeName>
</protein>
<evidence type="ECO:0000256" key="4">
    <source>
        <dbReference type="ARBA" id="ARBA00031123"/>
    </source>
</evidence>
<dbReference type="AlphaFoldDB" id="A0AAV3Y6K3"/>
<evidence type="ECO:0000256" key="1">
    <source>
        <dbReference type="ARBA" id="ARBA00006198"/>
    </source>
</evidence>
<keyword evidence="6" id="KW-0418">Kinase</keyword>
<dbReference type="CDD" id="cd24078">
    <property type="entry name" value="ASKHA_NBD_NAGK_meta"/>
    <property type="match status" value="1"/>
</dbReference>
<proteinExistence type="inferred from homology"/>
<evidence type="ECO:0000259" key="5">
    <source>
        <dbReference type="Pfam" id="PF01869"/>
    </source>
</evidence>
<dbReference type="Proteomes" id="UP000735302">
    <property type="component" value="Unassembled WGS sequence"/>
</dbReference>
<evidence type="ECO:0000313" key="7">
    <source>
        <dbReference type="Proteomes" id="UP000735302"/>
    </source>
</evidence>
<name>A0AAV3Y6K3_9GAST</name>
<keyword evidence="7" id="KW-1185">Reference proteome</keyword>
<dbReference type="Gene3D" id="3.30.420.40">
    <property type="match status" value="1"/>
</dbReference>
<gene>
    <name evidence="6" type="ORF">PoB_000462000</name>
</gene>
<comment type="similarity">
    <text evidence="1">Belongs to the eukaryotic-type N-acetylglucosamine kinase family.</text>
</comment>
<evidence type="ECO:0000313" key="6">
    <source>
        <dbReference type="EMBL" id="GFN78114.1"/>
    </source>
</evidence>
<dbReference type="SUPFAM" id="SSF53067">
    <property type="entry name" value="Actin-like ATPase domain"/>
    <property type="match status" value="2"/>
</dbReference>
<dbReference type="InterPro" id="IPR039758">
    <property type="entry name" value="NAGK-like"/>
</dbReference>
<dbReference type="GO" id="GO:0045127">
    <property type="term" value="F:N-acetylglucosamine kinase activity"/>
    <property type="evidence" value="ECO:0007669"/>
    <property type="project" value="UniProtKB-EC"/>
</dbReference>
<dbReference type="InterPro" id="IPR043129">
    <property type="entry name" value="ATPase_NBD"/>
</dbReference>
<reference evidence="6 7" key="1">
    <citation type="journal article" date="2021" name="Elife">
        <title>Chloroplast acquisition without the gene transfer in kleptoplastic sea slugs, Plakobranchus ocellatus.</title>
        <authorList>
            <person name="Maeda T."/>
            <person name="Takahashi S."/>
            <person name="Yoshida T."/>
            <person name="Shimamura S."/>
            <person name="Takaki Y."/>
            <person name="Nagai Y."/>
            <person name="Toyoda A."/>
            <person name="Suzuki Y."/>
            <person name="Arimoto A."/>
            <person name="Ishii H."/>
            <person name="Satoh N."/>
            <person name="Nishiyama T."/>
            <person name="Hasebe M."/>
            <person name="Maruyama T."/>
            <person name="Minagawa J."/>
            <person name="Obokata J."/>
            <person name="Shigenobu S."/>
        </authorList>
    </citation>
    <scope>NUCLEOTIDE SEQUENCE [LARGE SCALE GENOMIC DNA]</scope>
</reference>
<dbReference type="EC" id="2.7.1.59" evidence="2"/>
<dbReference type="PANTHER" id="PTHR12862">
    <property type="entry name" value="BADF TYPE ATPASE DOMAIN-CONTAINING PROTEIN"/>
    <property type="match status" value="1"/>
</dbReference>
<organism evidence="6 7">
    <name type="scientific">Plakobranchus ocellatus</name>
    <dbReference type="NCBI Taxonomy" id="259542"/>
    <lineage>
        <taxon>Eukaryota</taxon>
        <taxon>Metazoa</taxon>
        <taxon>Spiralia</taxon>
        <taxon>Lophotrochozoa</taxon>
        <taxon>Mollusca</taxon>
        <taxon>Gastropoda</taxon>
        <taxon>Heterobranchia</taxon>
        <taxon>Euthyneura</taxon>
        <taxon>Panpulmonata</taxon>
        <taxon>Sacoglossa</taxon>
        <taxon>Placobranchoidea</taxon>
        <taxon>Plakobranchidae</taxon>
        <taxon>Plakobranchus</taxon>
    </lineage>
</organism>
<dbReference type="Pfam" id="PF01869">
    <property type="entry name" value="BcrAD_BadFG"/>
    <property type="match status" value="1"/>
</dbReference>
<sequence length="345" mass="37058">MSEIPFEYYGGIEGGASNTKFALVRSDGKILSKSDGGGTNQFLIGMDECLKRIESLVKEGLKNAGLPMDTKLEGLGLSLSGGDSKSVQEEIIDIVKKNYSTLTHHTYVGSDTMSALATALPQGGVVLIAGTGSNCQLINTDGTTANCGGWGHKIGDESSACWISFRAIKILYNHEDRFVICKQDVNVVKSIIFKYFQMENLHGILSHLYSTFDKAKFSRLCKELATAGLEQGDPLCCEIFKEAGFLLGQHICAISSKVNQDLKMRDGGLPIVCVGSVFKSWKLLEPGFVECMSSRAAETGIREVTLFSLTNDASVGAAALGAKAAGKILPLDYSSNANIFFTAKF</sequence>
<evidence type="ECO:0000256" key="2">
    <source>
        <dbReference type="ARBA" id="ARBA00012122"/>
    </source>
</evidence>
<feature type="domain" description="ATPase BadF/BadG/BcrA/BcrD type" evidence="5">
    <location>
        <begin position="11"/>
        <end position="285"/>
    </location>
</feature>
<dbReference type="PANTHER" id="PTHR12862:SF0">
    <property type="entry name" value="N-ACETYL-D-GLUCOSAMINE KINASE"/>
    <property type="match status" value="1"/>
</dbReference>
<evidence type="ECO:0000256" key="3">
    <source>
        <dbReference type="ARBA" id="ARBA00014974"/>
    </source>
</evidence>
<dbReference type="EMBL" id="BLXT01000545">
    <property type="protein sequence ID" value="GFN78114.1"/>
    <property type="molecule type" value="Genomic_DNA"/>
</dbReference>
<comment type="caution">
    <text evidence="6">The sequence shown here is derived from an EMBL/GenBank/DDBJ whole genome shotgun (WGS) entry which is preliminary data.</text>
</comment>
<keyword evidence="6" id="KW-0808">Transferase</keyword>
<dbReference type="InterPro" id="IPR002731">
    <property type="entry name" value="ATPase_BadF"/>
</dbReference>
<accession>A0AAV3Y6K3</accession>